<keyword evidence="3" id="KW-1185">Reference proteome</keyword>
<protein>
    <recommendedName>
        <fullName evidence="1">Aminoglycoside phosphotransferase domain-containing protein</fullName>
    </recommendedName>
</protein>
<dbReference type="InterPro" id="IPR047175">
    <property type="entry name" value="CotS-like"/>
</dbReference>
<dbReference type="Gene3D" id="3.90.1200.10">
    <property type="match status" value="1"/>
</dbReference>
<dbReference type="EMBL" id="RXHU01000109">
    <property type="protein sequence ID" value="RTE02998.1"/>
    <property type="molecule type" value="Genomic_DNA"/>
</dbReference>
<dbReference type="AlphaFoldDB" id="A0A430J5E5"/>
<dbReference type="Gene3D" id="3.30.200.20">
    <property type="entry name" value="Phosphorylase Kinase, domain 1"/>
    <property type="match status" value="1"/>
</dbReference>
<dbReference type="PANTHER" id="PTHR39179">
    <property type="entry name" value="SPORE COAT PROTEIN I"/>
    <property type="match status" value="1"/>
</dbReference>
<reference evidence="2 3" key="1">
    <citation type="submission" date="2018-12" db="EMBL/GenBank/DDBJ databases">
        <title>Bacillus ochoae sp. nov., Paenibacillus whitsoniae sp. nov., Paenibacillus spiritus sp. nov. Isolated from the Mars Exploration Rover during spacecraft assembly.</title>
        <authorList>
            <person name="Seuylemezian A."/>
            <person name="Vaishampayan P."/>
        </authorList>
    </citation>
    <scope>NUCLEOTIDE SEQUENCE [LARGE SCALE GENOMIC DNA]</scope>
    <source>
        <strain evidence="2 3">MER 54</strain>
    </source>
</reference>
<dbReference type="Pfam" id="PF01636">
    <property type="entry name" value="APH"/>
    <property type="match status" value="1"/>
</dbReference>
<feature type="domain" description="Aminoglycoside phosphotransferase" evidence="1">
    <location>
        <begin position="37"/>
        <end position="268"/>
    </location>
</feature>
<dbReference type="GO" id="GO:0042601">
    <property type="term" value="C:endospore-forming forespore"/>
    <property type="evidence" value="ECO:0007669"/>
    <property type="project" value="TreeGrafter"/>
</dbReference>
<sequence>MATDVVQMDDELKARIEQIYGLTIARTEVLHDTSRTLVVKLETEQGTYLLKSIYVNEARLRFILDCEQFLRSSGIQIPAIRKTQGDQLFFSWKWKHYVLQEWICAVPWTKSPEDMAVWMAGLIGQVHFRSKTYLPEEKESDNGLLSWDNEYQDVQSFLDRWREAGTSAKKKNRKAVRKQLDVFLAAAREVQVRLAIRLGDRTLSGALPPVISHNDFHTKNVLITAQDEAYLIDWEFVRLDGPSRDLNRILHSLIKKTAEWDEAVFERIRDAYMAEHPLTEDELHFVYLDLAFPHNLYRYLYWKRFDRMPLERVQRILEAEAAKTAYFLQEASVPL</sequence>
<evidence type="ECO:0000259" key="1">
    <source>
        <dbReference type="Pfam" id="PF01636"/>
    </source>
</evidence>
<evidence type="ECO:0000313" key="2">
    <source>
        <dbReference type="EMBL" id="RTE02998.1"/>
    </source>
</evidence>
<name>A0A430J5E5_9BACL</name>
<dbReference type="OrthoDB" id="9771902at2"/>
<gene>
    <name evidence="2" type="ORF">EJQ19_28590</name>
</gene>
<dbReference type="InterPro" id="IPR011009">
    <property type="entry name" value="Kinase-like_dom_sf"/>
</dbReference>
<dbReference type="RefSeq" id="WP_126144643.1">
    <property type="nucleotide sequence ID" value="NZ_RXHU01000109.1"/>
</dbReference>
<dbReference type="Proteomes" id="UP000276128">
    <property type="component" value="Unassembled WGS sequence"/>
</dbReference>
<dbReference type="InterPro" id="IPR002575">
    <property type="entry name" value="Aminoglycoside_PTrfase"/>
</dbReference>
<proteinExistence type="predicted"/>
<accession>A0A430J5E5</accession>
<dbReference type="SUPFAM" id="SSF56112">
    <property type="entry name" value="Protein kinase-like (PK-like)"/>
    <property type="match status" value="1"/>
</dbReference>
<dbReference type="PANTHER" id="PTHR39179:SF3">
    <property type="entry name" value="COTS-RELATED PROTEIN"/>
    <property type="match status" value="1"/>
</dbReference>
<evidence type="ECO:0000313" key="3">
    <source>
        <dbReference type="Proteomes" id="UP000276128"/>
    </source>
</evidence>
<organism evidence="2 3">
    <name type="scientific">Paenibacillus whitsoniae</name>
    <dbReference type="NCBI Taxonomy" id="2496558"/>
    <lineage>
        <taxon>Bacteria</taxon>
        <taxon>Bacillati</taxon>
        <taxon>Bacillota</taxon>
        <taxon>Bacilli</taxon>
        <taxon>Bacillales</taxon>
        <taxon>Paenibacillaceae</taxon>
        <taxon>Paenibacillus</taxon>
    </lineage>
</organism>
<comment type="caution">
    <text evidence="2">The sequence shown here is derived from an EMBL/GenBank/DDBJ whole genome shotgun (WGS) entry which is preliminary data.</text>
</comment>